<dbReference type="HAMAP" id="MF_00266">
    <property type="entry name" value="TYW3_archaea"/>
    <property type="match status" value="1"/>
</dbReference>
<dbReference type="EMBL" id="PFUW01000033">
    <property type="protein sequence ID" value="PJB03748.1"/>
    <property type="molecule type" value="Genomic_DNA"/>
</dbReference>
<dbReference type="Proteomes" id="UP000231449">
    <property type="component" value="Unassembled WGS sequence"/>
</dbReference>
<accession>A0A2G9LJ27</accession>
<dbReference type="EC" id="2.1.1.282" evidence="7"/>
<evidence type="ECO:0000256" key="5">
    <source>
        <dbReference type="ARBA" id="ARBA00022694"/>
    </source>
</evidence>
<dbReference type="AlphaFoldDB" id="A0A2G9LJ27"/>
<dbReference type="InterPro" id="IPR003827">
    <property type="entry name" value="tRNA_yW-synthesising"/>
</dbReference>
<feature type="domain" description="tRNA wybutosine-synthesizing protein" evidence="8">
    <location>
        <begin position="7"/>
        <end position="197"/>
    </location>
</feature>
<evidence type="ECO:0000259" key="8">
    <source>
        <dbReference type="Pfam" id="PF02676"/>
    </source>
</evidence>
<reference evidence="16 17" key="1">
    <citation type="submission" date="2017-09" db="EMBL/GenBank/DDBJ databases">
        <title>Depth-based differentiation of microbial function through sediment-hosted aquifers and enrichment of novel symbionts in the deep terrestrial subsurface.</title>
        <authorList>
            <person name="Probst A.J."/>
            <person name="Ladd B."/>
            <person name="Jarett J.K."/>
            <person name="Geller-Mcgrath D.E."/>
            <person name="Sieber C.M.K."/>
            <person name="Emerson J.B."/>
            <person name="Anantharaman K."/>
            <person name="Thomas B.C."/>
            <person name="Malmstrom R."/>
            <person name="Stieglmeier M."/>
            <person name="Klingl A."/>
            <person name="Woyke T."/>
            <person name="Ryan C.M."/>
            <person name="Banfield J.F."/>
        </authorList>
    </citation>
    <scope>NUCLEOTIDE SEQUENCE [LARGE SCALE GENOMIC DNA]</scope>
</reference>
<dbReference type="GO" id="GO:0030488">
    <property type="term" value="P:tRNA methylation"/>
    <property type="evidence" value="ECO:0007669"/>
    <property type="project" value="InterPro"/>
</dbReference>
<organism evidence="9 18">
    <name type="scientific">Huberarchaeum crystalense</name>
    <dbReference type="NCBI Taxonomy" id="2014257"/>
    <lineage>
        <taxon>Archaea</taxon>
        <taxon>Candidatus Huberarchaeota</taxon>
        <taxon>Candidatus Huberarchaeia</taxon>
        <taxon>Candidatus Huberarchaeales</taxon>
        <taxon>Candidatus Huberarchaeaceae</taxon>
        <taxon>Candidatus Huberarchaeum</taxon>
    </lineage>
</organism>
<dbReference type="Pfam" id="PF02676">
    <property type="entry name" value="TYW3"/>
    <property type="match status" value="1"/>
</dbReference>
<dbReference type="EMBL" id="PCUF01000020">
    <property type="protein sequence ID" value="PIN66539.1"/>
    <property type="molecule type" value="Genomic_DNA"/>
</dbReference>
<comment type="caution">
    <text evidence="9">The sequence shown here is derived from an EMBL/GenBank/DDBJ whole genome shotgun (WGS) entry which is preliminary data.</text>
</comment>
<evidence type="ECO:0000313" key="11">
    <source>
        <dbReference type="EMBL" id="PIV46470.1"/>
    </source>
</evidence>
<accession>A0A2H9P8L9</accession>
<evidence type="ECO:0000256" key="2">
    <source>
        <dbReference type="ARBA" id="ARBA00022603"/>
    </source>
</evidence>
<dbReference type="Proteomes" id="UP000230713">
    <property type="component" value="Unassembled WGS sequence"/>
</dbReference>
<evidence type="ECO:0000256" key="6">
    <source>
        <dbReference type="ARBA" id="ARBA00030554"/>
    </source>
</evidence>
<dbReference type="GO" id="GO:0008175">
    <property type="term" value="F:tRNA methyltransferase activity"/>
    <property type="evidence" value="ECO:0007669"/>
    <property type="project" value="InterPro"/>
</dbReference>
<sequence>MELFDKQKQANLKKYKFAKARAQVDKDIIPFCDFINSLENFYTTSSCAGRIVILKSTGKKKPQSFIKKWHHEVSFEEAKDVFEKYLLLENINKHQDHIWLKQEGAIFHIVSRSLKDAEKIVVLARNLGWKRTGIQVIKKNRIILEIISTERMDVPLINKGKKLVKNWEEYLIYLVDLANKKHIKARKQMTQLEKKIRNNLKN</sequence>
<dbReference type="PANTHER" id="PTHR48418:SF1">
    <property type="entry name" value="TRNA WYBUTOSINE-SYNTHESIZING PROTEIN 3"/>
    <property type="match status" value="1"/>
</dbReference>
<evidence type="ECO:0000256" key="1">
    <source>
        <dbReference type="ARBA" id="ARBA00008569"/>
    </source>
</evidence>
<keyword evidence="2 7" id="KW-0489">Methyltransferase</keyword>
<evidence type="ECO:0000313" key="12">
    <source>
        <dbReference type="EMBL" id="PIV89563.1"/>
    </source>
</evidence>
<dbReference type="SUPFAM" id="SSF111278">
    <property type="entry name" value="SSo0622-like"/>
    <property type="match status" value="1"/>
</dbReference>
<accession>A0A2H9MNG0</accession>
<evidence type="ECO:0000313" key="13">
    <source>
        <dbReference type="EMBL" id="PIX28167.1"/>
    </source>
</evidence>
<dbReference type="EMBL" id="PFFF01000045">
    <property type="protein sequence ID" value="PIV89563.1"/>
    <property type="molecule type" value="Genomic_DNA"/>
</dbReference>
<evidence type="ECO:0000313" key="9">
    <source>
        <dbReference type="EMBL" id="PIN66539.1"/>
    </source>
</evidence>
<dbReference type="InterPro" id="IPR036602">
    <property type="entry name" value="tRNA_yW-synthesising-like_sf"/>
</dbReference>
<evidence type="ECO:0000313" key="15">
    <source>
        <dbReference type="EMBL" id="PJB03748.1"/>
    </source>
</evidence>
<evidence type="ECO:0000256" key="7">
    <source>
        <dbReference type="HAMAP-Rule" id="MF_00266"/>
    </source>
</evidence>
<comment type="catalytic activity">
    <reaction evidence="7">
        <text>4-demethyl-7-[(3S)-3-amino-3-carboxypropyl]wyosine(37) in tRNA(Phe) + S-adenosyl-L-methionine = 7-[(3S)-3-amino-3-carboxypropyl]wyosine(37) in tRNA(Phe) + S-adenosyl-L-homocysteine + H(+)</text>
        <dbReference type="Rhea" id="RHEA:36635"/>
        <dbReference type="Rhea" id="RHEA-COMP:10378"/>
        <dbReference type="Rhea" id="RHEA-COMP:10379"/>
        <dbReference type="ChEBI" id="CHEBI:15378"/>
        <dbReference type="ChEBI" id="CHEBI:57856"/>
        <dbReference type="ChEBI" id="CHEBI:59789"/>
        <dbReference type="ChEBI" id="CHEBI:73543"/>
        <dbReference type="ChEBI" id="CHEBI:73550"/>
        <dbReference type="EC" id="2.1.1.282"/>
    </reaction>
</comment>
<accession>A0A2H9N2T5</accession>
<evidence type="ECO:0000256" key="4">
    <source>
        <dbReference type="ARBA" id="ARBA00022691"/>
    </source>
</evidence>
<reference evidence="9 18" key="2">
    <citation type="submission" date="2017-09" db="EMBL/GenBank/DDBJ databases">
        <title>Depth-based differentiation of microbial function through sediment-hosted aquifers and enrichment of novel symbionts in the deep terrestrial subsurface.</title>
        <authorList>
            <person name="Probst A.J."/>
            <person name="Ladd B."/>
            <person name="Jarett J.K."/>
            <person name="Geller-Mcgrath D.E."/>
            <person name="Sieber C.M."/>
            <person name="Emerson J.B."/>
            <person name="Anantharaman K."/>
            <person name="Thomas B.C."/>
            <person name="Malmstrom R."/>
            <person name="Stieglmeier M."/>
            <person name="Klingl A."/>
            <person name="Woyke T."/>
            <person name="Ryan C.M."/>
            <person name="Banfield J.F."/>
        </authorList>
    </citation>
    <scope>NUCLEOTIDE SEQUENCE [LARGE SCALE GENOMIC DNA]</scope>
    <source>
        <strain evidence="11">CG02_land_8_20_14_3_00_31_209</strain>
        <strain evidence="10">CG03_land_8_20_14_0_80_31_114</strain>
        <strain evidence="12">CG17_big_fil_post_rev_8_21_14_2_50_31_73</strain>
        <strain evidence="9">CG18_big_fil_WC_8_21_14_2_50_31_19</strain>
        <strain evidence="14">CG_4_10_14_0_8_um_filter_31_133</strain>
        <strain evidence="13">CG_4_8_14_3_um_filter</strain>
        <strain evidence="15">CG_4_9_14_3_um_filter_31_125</strain>
    </source>
</reference>
<dbReference type="EMBL" id="PETW01000023">
    <property type="protein sequence ID" value="PIV46470.1"/>
    <property type="molecule type" value="Genomic_DNA"/>
</dbReference>
<dbReference type="EMBL" id="PEUT01000023">
    <property type="protein sequence ID" value="PIV13821.1"/>
    <property type="molecule type" value="Genomic_DNA"/>
</dbReference>
<keyword evidence="3 7" id="KW-0808">Transferase</keyword>
<dbReference type="Proteomes" id="UP000228989">
    <property type="component" value="Unassembled WGS sequence"/>
</dbReference>
<dbReference type="Proteomes" id="UP000229789">
    <property type="component" value="Unassembled WGS sequence"/>
</dbReference>
<dbReference type="EMBL" id="PFMG01000035">
    <property type="protein sequence ID" value="PIY99813.1"/>
    <property type="molecule type" value="Genomic_DNA"/>
</dbReference>
<dbReference type="Gene3D" id="3.30.1960.10">
    <property type="entry name" value="tRNA wybutosine-synthesizing-like"/>
    <property type="match status" value="1"/>
</dbReference>
<dbReference type="EMBL" id="PFIH01000022">
    <property type="protein sequence ID" value="PIX28167.1"/>
    <property type="molecule type" value="Genomic_DNA"/>
</dbReference>
<keyword evidence="5 7" id="KW-0819">tRNA processing</keyword>
<evidence type="ECO:0000313" key="16">
    <source>
        <dbReference type="Proteomes" id="UP000228874"/>
    </source>
</evidence>
<gene>
    <name evidence="7" type="primary">taw3</name>
    <name evidence="15" type="ORF">CO124_01900</name>
    <name evidence="11" type="ORF">COS22_01170</name>
    <name evidence="10" type="ORF">COS45_00850</name>
    <name evidence="12" type="ORF">COW47_02220</name>
    <name evidence="9" type="ORF">COW69_01725</name>
    <name evidence="14" type="ORF">COY63_01520</name>
    <name evidence="13" type="ORF">COZ66_00930</name>
</gene>
<evidence type="ECO:0000313" key="14">
    <source>
        <dbReference type="EMBL" id="PIY99813.1"/>
    </source>
</evidence>
<evidence type="ECO:0000313" key="10">
    <source>
        <dbReference type="EMBL" id="PIV13821.1"/>
    </source>
</evidence>
<comment type="function">
    <text evidence="7">S-adenosyl-L-methionine-dependent methyltransferase that acts as a component of the wyosine derivatives biosynthesis pathway. Probably methylates N-4 position of wybutosine-86 to produce wybutosine-72.</text>
</comment>
<dbReference type="InterPro" id="IPR022908">
    <property type="entry name" value="Taw3"/>
</dbReference>
<name>A0A2G9LJ27_HUBC1</name>
<dbReference type="GO" id="GO:0031591">
    <property type="term" value="P:wybutosine biosynthetic process"/>
    <property type="evidence" value="ECO:0007669"/>
    <property type="project" value="InterPro"/>
</dbReference>
<dbReference type="PANTHER" id="PTHR48418">
    <property type="entry name" value="TRNA WYBUTOSINE-SYNTHESIZING PROTEIN 3"/>
    <property type="match status" value="1"/>
</dbReference>
<proteinExistence type="inferred from homology"/>
<evidence type="ECO:0000256" key="3">
    <source>
        <dbReference type="ARBA" id="ARBA00022679"/>
    </source>
</evidence>
<accession>A0A2H9M2Q9</accession>
<evidence type="ECO:0000313" key="18">
    <source>
        <dbReference type="Proteomes" id="UP000229789"/>
    </source>
</evidence>
<evidence type="ECO:0000313" key="17">
    <source>
        <dbReference type="Proteomes" id="UP000228888"/>
    </source>
</evidence>
<protein>
    <recommendedName>
        <fullName evidence="6 7">tRNA(Phe) 7-((3-amino-3-carboxypropyl)-4-demethylwyosine(37)-N(4))-methyltransferase</fullName>
        <ecNumber evidence="7">2.1.1.282</ecNumber>
    </recommendedName>
    <alternativeName>
        <fullName evidence="7">tRNA wyosine derivatives biosynthesis protein Taw3</fullName>
    </alternativeName>
</protein>
<dbReference type="Proteomes" id="UP000228874">
    <property type="component" value="Unassembled WGS sequence"/>
</dbReference>
<dbReference type="Proteomes" id="UP000230477">
    <property type="component" value="Unassembled WGS sequence"/>
</dbReference>
<accession>A0A2H9QSR4</accession>
<accession>A0A2H9M7I1</accession>
<dbReference type="Proteomes" id="UP000228888">
    <property type="component" value="Unassembled WGS sequence"/>
</dbReference>
<keyword evidence="4 7" id="KW-0949">S-adenosyl-L-methionine</keyword>
<comment type="similarity">
    <text evidence="1 7">Belongs to the TYW3 family.</text>
</comment>